<evidence type="ECO:0000313" key="4">
    <source>
        <dbReference type="EMBL" id="PSN65135.1"/>
    </source>
</evidence>
<dbReference type="SUPFAM" id="SSF48350">
    <property type="entry name" value="GTPase activation domain, GAP"/>
    <property type="match status" value="1"/>
</dbReference>
<dbReference type="CDD" id="cd21206">
    <property type="entry name" value="CH_IQGAP"/>
    <property type="match status" value="1"/>
</dbReference>
<evidence type="ECO:0000313" key="5">
    <source>
        <dbReference type="Proteomes" id="UP000240883"/>
    </source>
</evidence>
<dbReference type="InterPro" id="IPR001936">
    <property type="entry name" value="RasGAP_dom"/>
</dbReference>
<name>A0A2T2NI75_CORCC</name>
<dbReference type="InterPro" id="IPR036872">
    <property type="entry name" value="CH_dom_sf"/>
</dbReference>
<dbReference type="STRING" id="1448308.A0A2T2NI75"/>
<evidence type="ECO:0000259" key="3">
    <source>
        <dbReference type="PROSITE" id="PS50021"/>
    </source>
</evidence>
<dbReference type="GO" id="GO:0110085">
    <property type="term" value="C:mitotic actomyosin contractile ring"/>
    <property type="evidence" value="ECO:0007669"/>
    <property type="project" value="TreeGrafter"/>
</dbReference>
<feature type="compositionally biased region" description="Low complexity" evidence="1">
    <location>
        <begin position="25"/>
        <end position="55"/>
    </location>
</feature>
<keyword evidence="5" id="KW-1185">Reference proteome</keyword>
<dbReference type="Pfam" id="PF00612">
    <property type="entry name" value="IQ"/>
    <property type="match status" value="1"/>
</dbReference>
<feature type="compositionally biased region" description="Polar residues" evidence="1">
    <location>
        <begin position="13"/>
        <end position="24"/>
    </location>
</feature>
<dbReference type="PROSITE" id="PS50096">
    <property type="entry name" value="IQ"/>
    <property type="match status" value="12"/>
</dbReference>
<dbReference type="InterPro" id="IPR000048">
    <property type="entry name" value="IQ_motif_EF-hand-BS"/>
</dbReference>
<gene>
    <name evidence="4" type="ORF">BS50DRAFT_575211</name>
</gene>
<dbReference type="InterPro" id="IPR008936">
    <property type="entry name" value="Rho_GTPase_activation_prot"/>
</dbReference>
<dbReference type="SUPFAM" id="SSF143885">
    <property type="entry name" value="RGC domain-like"/>
    <property type="match status" value="1"/>
</dbReference>
<dbReference type="GO" id="GO:1903479">
    <property type="term" value="P:mitotic actomyosin contractile ring assembly actin filament organization"/>
    <property type="evidence" value="ECO:0007669"/>
    <property type="project" value="TreeGrafter"/>
</dbReference>
<dbReference type="OrthoDB" id="775356at2759"/>
<dbReference type="GO" id="GO:0005096">
    <property type="term" value="F:GTPase activator activity"/>
    <property type="evidence" value="ECO:0007669"/>
    <property type="project" value="TreeGrafter"/>
</dbReference>
<dbReference type="GO" id="GO:0005516">
    <property type="term" value="F:calmodulin binding"/>
    <property type="evidence" value="ECO:0007669"/>
    <property type="project" value="TreeGrafter"/>
</dbReference>
<sequence length="1820" mass="208463">MSSYPYAPRTLRAHTTASPSPLRQTSTASNGSSTYSSGSNQYPPSRSSTLSSNASNGYPPPGAGHRRGLSEGTSLTHTRTESYFGSEDTDPGNTYASMRKALRPLQQVPQSSPPPAEKPTRPSGSPTQSPKHARSQSTIDPARYASFGGSVSPTSKADTGRFPSYDGSTSPSSKARPVDHARYPSYDGSLSPTSRADPTRRPSYDGSTSPTAKPRPLSLAISRSDSIRAPTRDHSSRPHTATHLERPDLQVFQKSSTSHLRTLSKFAASASDDDFAIKSPDQEVVGLHGRRRLRRTDSAREKSTLGSGWASRNWMDQQRQFLQAYEYLCHIGEAKEWIEDIISKDIPPVVQLEEALRDGVTLAEVVQAIQGRPLKIFSHPKLQYRHSNNYAHFFQFLDQVELPDLFRFELIDLYEKKNVPKVIYCIHALSWLLFRKGMVDFRIGNLVGKLQFEDHELEAMQKGLDKAGVAMPNFSGMQANFQVEPEPEPEESEEERIDRELAESEAIILDLQAQIRGAMLRIRLGNMMQHLWDHEHLIVDLQSRIRGDWARQIAYYRLDMRRFSINLQSAARGYMIRSRLRGKEEFWRDKEVQVMKVQNLFRGRKARAQVQYIKSEIQMQENGIRQFQAAIRGALERLRVGDRYQATRDTEPAVLQVQAMIRGALLRQQIDREFAEVKDNEASIIQLQANIRGFLLRQSIGQEFALVEQSEADIAKLQAMIRGALLRQQVSREFAQVEESEAGVAQLQGAARAMLLRKSLRADQESLRQHESIVTLLQAAARGAIARRQNAEIQDQLVSTDVNWSDLQSKVRGDSLRNSLEQLRGALQAEEPQIVDLQAIARGGQLRSEVADTLAQLQEQEDLVVSLQSYMRGFISRQKHFSDLKALQEETLTIIDLQSACRGFVQRQKTFELLCDLNTQEPEVIQLQGVARGMMLRMEIGLLLGQVEEHEEALVELQALARGMIVRRRFVEKKKFYKENMEKVIKIQSFVRGRQQGEAYKSLTSGKNPPVSTVKNFVHLLNDNDIDFDEEIEFERLRKTVVQHVRQNELAEQYIDQLDIKIALLVKNKITLDEVVKHQKHFGGHATALLSSKDISSKDPFDLKALNKNSRRKLEHYQELFFILQTQPQYMARFFKRIREQGLAEKDTKRIEQLTMSLFGLAQKRREEYYLLKLMARSMKEDVDGCSTLPEYLRGNFFWSKLFLSYVRSPRDRKFLKDLFGPLIKENIIENEHLDLESDPMQIYRSAINNEELRTGHRSHRDPNISRDQAIKDPETRETFIHHLQDLRDISDQFFSITEEVLHKMPYGVRYLAQQMFEELRQKYPYEAQEQLLQMTGHWVWKSYLQPALLQPHNWGVVDRGLSPLMNRNLSEVAKVLGQIAAGRLFGGENVYLQPLNSYITEAIDRLQDIWSNLITVRNAEEQFDIDAFNDLFARTKPTLYIKLADIFALHNLVVDDLPTMCPSQDDPLREVIRELGSAKNNENELLHVSSTEITLTLNPKFHEQEDPEAAIKSLFMETKRYILYIIRIQTGANLTEIMCRPITPEDEDRWDALVREELAAQNKDRSRQKLRSSAASTYTTDMGSSSLLDMDYHDLKRCALENMLTLQQYGRVSPHNNYQDLLNAIAVDIRTKHRRRIQRAKELEGVRATLAALDDKAHFLDQQLKSYNDYIEQAMVTLQSKRGKKKFLLPFTRQYNHMRELQRAGREYRFGSFKYSARNLAEKGILVSWQGYPERQWDRLDITLSSNTIGVFEIQGSQGSMMIPGAFAEVPLDGLLQAQFDNHQFMNLFGEGKDGSGSGAVRVNVNLFLHLIFKKFYQE</sequence>
<evidence type="ECO:0000256" key="1">
    <source>
        <dbReference type="SAM" id="MobiDB-lite"/>
    </source>
</evidence>
<dbReference type="CDD" id="cd05127">
    <property type="entry name" value="RasGAP_IQGAP_like"/>
    <property type="match status" value="1"/>
</dbReference>
<dbReference type="Pfam" id="PF00616">
    <property type="entry name" value="RasGAP"/>
    <property type="match status" value="1"/>
</dbReference>
<dbReference type="Gene3D" id="1.10.418.10">
    <property type="entry name" value="Calponin-like domain"/>
    <property type="match status" value="1"/>
</dbReference>
<dbReference type="Pfam" id="PF03836">
    <property type="entry name" value="RasGAP_C"/>
    <property type="match status" value="1"/>
</dbReference>
<dbReference type="PANTHER" id="PTHR14149:SF14">
    <property type="entry name" value="CALPONIN-HOMOLOGY (CH) DOMAIN-CONTAINING PROTEIN"/>
    <property type="match status" value="1"/>
</dbReference>
<dbReference type="Gene3D" id="1.20.5.190">
    <property type="match status" value="1"/>
</dbReference>
<organism evidence="4 5">
    <name type="scientific">Corynespora cassiicola Philippines</name>
    <dbReference type="NCBI Taxonomy" id="1448308"/>
    <lineage>
        <taxon>Eukaryota</taxon>
        <taxon>Fungi</taxon>
        <taxon>Dikarya</taxon>
        <taxon>Ascomycota</taxon>
        <taxon>Pezizomycotina</taxon>
        <taxon>Dothideomycetes</taxon>
        <taxon>Pleosporomycetidae</taxon>
        <taxon>Pleosporales</taxon>
        <taxon>Corynesporascaceae</taxon>
        <taxon>Corynespora</taxon>
    </lineage>
</organism>
<protein>
    <submittedName>
        <fullName evidence="4">Ras GTPase activating protein-like protein</fullName>
    </submittedName>
</protein>
<feature type="compositionally biased region" description="Polar residues" evidence="1">
    <location>
        <begin position="71"/>
        <end position="83"/>
    </location>
</feature>
<dbReference type="SUPFAM" id="SSF47576">
    <property type="entry name" value="Calponin-homology domain, CH-domain"/>
    <property type="match status" value="1"/>
</dbReference>
<feature type="compositionally biased region" description="Polar residues" evidence="1">
    <location>
        <begin position="122"/>
        <end position="139"/>
    </location>
</feature>
<feature type="compositionally biased region" description="Basic and acidic residues" evidence="1">
    <location>
        <begin position="230"/>
        <end position="248"/>
    </location>
</feature>
<evidence type="ECO:0000259" key="2">
    <source>
        <dbReference type="PROSITE" id="PS50018"/>
    </source>
</evidence>
<dbReference type="InterPro" id="IPR000593">
    <property type="entry name" value="RasGAP_C"/>
</dbReference>
<dbReference type="PROSITE" id="PS50018">
    <property type="entry name" value="RAS_GTPASE_ACTIV_2"/>
    <property type="match status" value="1"/>
</dbReference>
<dbReference type="PANTHER" id="PTHR14149">
    <property type="entry name" value="RAS GTPASE-ACTIVATING PROTEIN WITH IQ MOTIF"/>
    <property type="match status" value="1"/>
</dbReference>
<dbReference type="SMART" id="SM00323">
    <property type="entry name" value="RasGAP"/>
    <property type="match status" value="1"/>
</dbReference>
<dbReference type="Proteomes" id="UP000240883">
    <property type="component" value="Unassembled WGS sequence"/>
</dbReference>
<feature type="domain" description="Calponin-homology (CH)" evidence="3">
    <location>
        <begin position="328"/>
        <end position="433"/>
    </location>
</feature>
<proteinExistence type="predicted"/>
<dbReference type="PROSITE" id="PS50021">
    <property type="entry name" value="CH"/>
    <property type="match status" value="1"/>
</dbReference>
<feature type="domain" description="Ras-GAP" evidence="2">
    <location>
        <begin position="1153"/>
        <end position="1382"/>
    </location>
</feature>
<reference evidence="4 5" key="1">
    <citation type="journal article" date="2018" name="Front. Microbiol.">
        <title>Genome-Wide Analysis of Corynespora cassiicola Leaf Fall Disease Putative Effectors.</title>
        <authorList>
            <person name="Lopez D."/>
            <person name="Ribeiro S."/>
            <person name="Label P."/>
            <person name="Fumanal B."/>
            <person name="Venisse J.S."/>
            <person name="Kohler A."/>
            <person name="de Oliveira R.R."/>
            <person name="Labutti K."/>
            <person name="Lipzen A."/>
            <person name="Lail K."/>
            <person name="Bauer D."/>
            <person name="Ohm R.A."/>
            <person name="Barry K.W."/>
            <person name="Spatafora J."/>
            <person name="Grigoriev I.V."/>
            <person name="Martin F.M."/>
            <person name="Pujade-Renaud V."/>
        </authorList>
    </citation>
    <scope>NUCLEOTIDE SEQUENCE [LARGE SCALE GENOMIC DNA]</scope>
    <source>
        <strain evidence="4 5">Philippines</strain>
    </source>
</reference>
<feature type="region of interest" description="Disordered" evidence="1">
    <location>
        <begin position="1"/>
        <end position="248"/>
    </location>
</feature>
<dbReference type="Pfam" id="PF00307">
    <property type="entry name" value="CH"/>
    <property type="match status" value="1"/>
</dbReference>
<dbReference type="EMBL" id="KZ678137">
    <property type="protein sequence ID" value="PSN65135.1"/>
    <property type="molecule type" value="Genomic_DNA"/>
</dbReference>
<accession>A0A2T2NI75</accession>
<dbReference type="Gene3D" id="1.10.506.10">
    <property type="entry name" value="GTPase Activation - p120gap, domain 1"/>
    <property type="match status" value="1"/>
</dbReference>
<dbReference type="SMART" id="SM00033">
    <property type="entry name" value="CH"/>
    <property type="match status" value="1"/>
</dbReference>
<dbReference type="GO" id="GO:0051015">
    <property type="term" value="F:actin filament binding"/>
    <property type="evidence" value="ECO:0007669"/>
    <property type="project" value="TreeGrafter"/>
</dbReference>
<dbReference type="InterPro" id="IPR001715">
    <property type="entry name" value="CH_dom"/>
</dbReference>
<dbReference type="SMART" id="SM00015">
    <property type="entry name" value="IQ"/>
    <property type="match status" value="14"/>
</dbReference>